<sequence>MPRTSKLECPGCPPIRALSFDVLGLVKVIEARSKQGGVPKVVERWGEPDSSRCVLAASINDRKIDPQGIRGSRNHV</sequence>
<dbReference type="PANTHER" id="PTHR16038">
    <property type="entry name" value="NOP SEVEN ASSOCIATED PROTEIN 1"/>
    <property type="match status" value="1"/>
</dbReference>
<dbReference type="EMBL" id="CM018035">
    <property type="protein sequence ID" value="KAA8542149.1"/>
    <property type="molecule type" value="Genomic_DNA"/>
</dbReference>
<dbReference type="OrthoDB" id="18388at2759"/>
<accession>A0A5J5BHF9</accession>
<dbReference type="GO" id="GO:0042273">
    <property type="term" value="P:ribosomal large subunit biogenesis"/>
    <property type="evidence" value="ECO:0007669"/>
    <property type="project" value="InterPro"/>
</dbReference>
<dbReference type="GO" id="GO:0030687">
    <property type="term" value="C:preribosome, large subunit precursor"/>
    <property type="evidence" value="ECO:0007669"/>
    <property type="project" value="TreeGrafter"/>
</dbReference>
<keyword evidence="2" id="KW-1185">Reference proteome</keyword>
<dbReference type="GO" id="GO:0005730">
    <property type="term" value="C:nucleolus"/>
    <property type="evidence" value="ECO:0007669"/>
    <property type="project" value="InterPro"/>
</dbReference>
<evidence type="ECO:0000313" key="1">
    <source>
        <dbReference type="EMBL" id="KAA8542149.1"/>
    </source>
</evidence>
<dbReference type="AlphaFoldDB" id="A0A5J5BHF9"/>
<organism evidence="1 2">
    <name type="scientific">Nyssa sinensis</name>
    <dbReference type="NCBI Taxonomy" id="561372"/>
    <lineage>
        <taxon>Eukaryota</taxon>
        <taxon>Viridiplantae</taxon>
        <taxon>Streptophyta</taxon>
        <taxon>Embryophyta</taxon>
        <taxon>Tracheophyta</taxon>
        <taxon>Spermatophyta</taxon>
        <taxon>Magnoliopsida</taxon>
        <taxon>eudicotyledons</taxon>
        <taxon>Gunneridae</taxon>
        <taxon>Pentapetalae</taxon>
        <taxon>asterids</taxon>
        <taxon>Cornales</taxon>
        <taxon>Nyssaceae</taxon>
        <taxon>Nyssa</taxon>
    </lineage>
</organism>
<proteinExistence type="predicted"/>
<name>A0A5J5BHF9_9ASTE</name>
<dbReference type="PANTHER" id="PTHR16038:SF4">
    <property type="entry name" value="WD REPEAT-CONTAINING PROTEIN 74"/>
    <property type="match status" value="1"/>
</dbReference>
<evidence type="ECO:0000313" key="2">
    <source>
        <dbReference type="Proteomes" id="UP000325577"/>
    </source>
</evidence>
<dbReference type="Proteomes" id="UP000325577">
    <property type="component" value="Linkage Group LG12"/>
</dbReference>
<gene>
    <name evidence="1" type="ORF">F0562_023301</name>
</gene>
<dbReference type="InterPro" id="IPR037379">
    <property type="entry name" value="WDR74/Nsa1"/>
</dbReference>
<protein>
    <submittedName>
        <fullName evidence="1">Uncharacterized protein</fullName>
    </submittedName>
</protein>
<reference evidence="1 2" key="1">
    <citation type="submission" date="2019-09" db="EMBL/GenBank/DDBJ databases">
        <title>A chromosome-level genome assembly of the Chinese tupelo Nyssa sinensis.</title>
        <authorList>
            <person name="Yang X."/>
            <person name="Kang M."/>
            <person name="Yang Y."/>
            <person name="Xiong H."/>
            <person name="Wang M."/>
            <person name="Zhang Z."/>
            <person name="Wang Z."/>
            <person name="Wu H."/>
            <person name="Ma T."/>
            <person name="Liu J."/>
            <person name="Xi Z."/>
        </authorList>
    </citation>
    <scope>NUCLEOTIDE SEQUENCE [LARGE SCALE GENOMIC DNA]</scope>
    <source>
        <strain evidence="1">J267</strain>
        <tissue evidence="1">Leaf</tissue>
    </source>
</reference>